<dbReference type="InterPro" id="IPR007831">
    <property type="entry name" value="T2SS_GspE_N"/>
</dbReference>
<feature type="domain" description="Bacterial type II secretion system protein E" evidence="6">
    <location>
        <begin position="383"/>
        <end position="397"/>
    </location>
</feature>
<protein>
    <submittedName>
        <fullName evidence="7">Type IV-A pilus assembly ATPase PilB</fullName>
    </submittedName>
</protein>
<evidence type="ECO:0000256" key="3">
    <source>
        <dbReference type="ARBA" id="ARBA00022490"/>
    </source>
</evidence>
<dbReference type="PANTHER" id="PTHR30258:SF1">
    <property type="entry name" value="PROTEIN TRANSPORT PROTEIN HOFB HOMOLOG"/>
    <property type="match status" value="1"/>
</dbReference>
<dbReference type="InterPro" id="IPR001482">
    <property type="entry name" value="T2SS/T4SS_dom"/>
</dbReference>
<organism evidence="7 8">
    <name type="scientific">Legionella lytica</name>
    <dbReference type="NCBI Taxonomy" id="96232"/>
    <lineage>
        <taxon>Bacteria</taxon>
        <taxon>Pseudomonadati</taxon>
        <taxon>Pseudomonadota</taxon>
        <taxon>Gammaproteobacteria</taxon>
        <taxon>Legionellales</taxon>
        <taxon>Legionellaceae</taxon>
        <taxon>Legionella</taxon>
    </lineage>
</organism>
<dbReference type="Gene3D" id="3.30.300.160">
    <property type="entry name" value="Type II secretion system, protein E, N-terminal domain"/>
    <property type="match status" value="1"/>
</dbReference>
<sequence length="561" mass="62433">MVRNKLMEFNITGQQFALEPLLGKAETAIHSEQATKEKISLTQYLIKNNILSATIIAHTSAQSFGVPILDLDSIELSTLPLSLVDEKLMLRHSMVPLFCRGTHLYLAAEDPGNHNALKEIQFHTGLNTHAIAVEANKLTAVFAHLLNMRHHQELSTFDTAMHHEEQYEFTINPIDNDDDAPIVKFVNQILFKAIQQGASDIHFEPFEKEYRIRYRHDGLLHEVANPPVNLSARITARIKVMAKLDISERRLPQDGSFKINQPNKHPIDFRVSTCPTANGEKVVIRILDLDTAKLHIEALGFNPKQHEYFMQSIKRPQGMILVTGPTGSGKTVSLYAALNLLNTPKVNISTAEDPVEIKITGINQVNINPKVGLNFSKVLRSFLRQDPDIIMVGEIRDLETAEIAVKAAQTGHLVLSTLHTNSAVESLTRLMNIGIPSFNIVSSITLIIAQRLARKLCEQCKTPRTDLHKSNLLTLGLNETDQIYQSVGCSQCTDGYRGRIGLFEVLPMTNTLTELIMAGANSLEILKAAQNEGLTSIYQSGIEKVQQGITTLEEVNRVTVE</sequence>
<dbReference type="PANTHER" id="PTHR30258">
    <property type="entry name" value="TYPE II SECRETION SYSTEM PROTEIN GSPE-RELATED"/>
    <property type="match status" value="1"/>
</dbReference>
<gene>
    <name evidence="7" type="primary">pilB</name>
    <name evidence="7" type="ORF">J2N86_08770</name>
</gene>
<comment type="subcellular location">
    <subcellularLocation>
        <location evidence="1">Cytoplasm</location>
    </subcellularLocation>
</comment>
<dbReference type="EMBL" id="CP071527">
    <property type="protein sequence ID" value="USQ12799.1"/>
    <property type="molecule type" value="Genomic_DNA"/>
</dbReference>
<dbReference type="InterPro" id="IPR037257">
    <property type="entry name" value="T2SS_E_N_sf"/>
</dbReference>
<keyword evidence="3" id="KW-0963">Cytoplasm</keyword>
<evidence type="ECO:0000256" key="2">
    <source>
        <dbReference type="ARBA" id="ARBA00006611"/>
    </source>
</evidence>
<dbReference type="InterPro" id="IPR027417">
    <property type="entry name" value="P-loop_NTPase"/>
</dbReference>
<accession>A0ABY4Y5H1</accession>
<evidence type="ECO:0000256" key="4">
    <source>
        <dbReference type="ARBA" id="ARBA00022741"/>
    </source>
</evidence>
<evidence type="ECO:0000259" key="6">
    <source>
        <dbReference type="PROSITE" id="PS00662"/>
    </source>
</evidence>
<dbReference type="Proteomes" id="UP001057474">
    <property type="component" value="Chromosome"/>
</dbReference>
<evidence type="ECO:0000256" key="1">
    <source>
        <dbReference type="ARBA" id="ARBA00004496"/>
    </source>
</evidence>
<evidence type="ECO:0000313" key="7">
    <source>
        <dbReference type="EMBL" id="USQ12799.1"/>
    </source>
</evidence>
<dbReference type="PROSITE" id="PS00662">
    <property type="entry name" value="T2SP_E"/>
    <property type="match status" value="1"/>
</dbReference>
<dbReference type="SUPFAM" id="SSF52540">
    <property type="entry name" value="P-loop containing nucleoside triphosphate hydrolases"/>
    <property type="match status" value="1"/>
</dbReference>
<comment type="similarity">
    <text evidence="2">Belongs to the GSP E family.</text>
</comment>
<evidence type="ECO:0000313" key="8">
    <source>
        <dbReference type="Proteomes" id="UP001057474"/>
    </source>
</evidence>
<reference evidence="7" key="1">
    <citation type="submission" date="2021-03" db="EMBL/GenBank/DDBJ databases">
        <title>Legionella lytica PCM 2298.</title>
        <authorList>
            <person name="Koper P."/>
        </authorList>
    </citation>
    <scope>NUCLEOTIDE SEQUENCE</scope>
    <source>
        <strain evidence="7">PCM 2298</strain>
    </source>
</reference>
<dbReference type="Gene3D" id="3.30.450.90">
    <property type="match status" value="1"/>
</dbReference>
<dbReference type="NCBIfam" id="TIGR02538">
    <property type="entry name" value="type_IV_pilB"/>
    <property type="match status" value="1"/>
</dbReference>
<dbReference type="InterPro" id="IPR013374">
    <property type="entry name" value="ATPase_typ4_pilus-assembl_PilB"/>
</dbReference>
<proteinExistence type="inferred from homology"/>
<dbReference type="Gene3D" id="3.40.50.300">
    <property type="entry name" value="P-loop containing nucleotide triphosphate hydrolases"/>
    <property type="match status" value="1"/>
</dbReference>
<dbReference type="Pfam" id="PF00437">
    <property type="entry name" value="T2SSE"/>
    <property type="match status" value="1"/>
</dbReference>
<keyword evidence="4" id="KW-0547">Nucleotide-binding</keyword>
<evidence type="ECO:0000256" key="5">
    <source>
        <dbReference type="ARBA" id="ARBA00022840"/>
    </source>
</evidence>
<dbReference type="Pfam" id="PF05157">
    <property type="entry name" value="MshEN"/>
    <property type="match status" value="1"/>
</dbReference>
<dbReference type="SUPFAM" id="SSF160246">
    <property type="entry name" value="EspE N-terminal domain-like"/>
    <property type="match status" value="1"/>
</dbReference>
<dbReference type="CDD" id="cd01129">
    <property type="entry name" value="PulE-GspE-like"/>
    <property type="match status" value="1"/>
</dbReference>
<keyword evidence="8" id="KW-1185">Reference proteome</keyword>
<name>A0ABY4Y5H1_9GAMM</name>
<keyword evidence="5" id="KW-0067">ATP-binding</keyword>